<evidence type="ECO:0000313" key="3">
    <source>
        <dbReference type="Proteomes" id="UP001597285"/>
    </source>
</evidence>
<evidence type="ECO:0000313" key="2">
    <source>
        <dbReference type="EMBL" id="MFD1799079.1"/>
    </source>
</evidence>
<evidence type="ECO:0008006" key="4">
    <source>
        <dbReference type="Google" id="ProtNLM"/>
    </source>
</evidence>
<comment type="caution">
    <text evidence="2">The sequence shown here is derived from an EMBL/GenBank/DDBJ whole genome shotgun (WGS) entry which is preliminary data.</text>
</comment>
<protein>
    <recommendedName>
        <fullName evidence="4">Resolvase HTH domain-containing protein</fullName>
    </recommendedName>
</protein>
<dbReference type="EMBL" id="JBHUFF010000008">
    <property type="protein sequence ID" value="MFD1799079.1"/>
    <property type="molecule type" value="Genomic_DNA"/>
</dbReference>
<proteinExistence type="predicted"/>
<evidence type="ECO:0000256" key="1">
    <source>
        <dbReference type="SAM" id="MobiDB-lite"/>
    </source>
</evidence>
<sequence length="27" mass="3233">METHSYTQVEKMTGISKSTLTRYKRKK</sequence>
<feature type="region of interest" description="Disordered" evidence="1">
    <location>
        <begin position="1"/>
        <end position="27"/>
    </location>
</feature>
<name>A0ABW4NKY2_9LACT</name>
<dbReference type="Proteomes" id="UP001597285">
    <property type="component" value="Unassembled WGS sequence"/>
</dbReference>
<gene>
    <name evidence="2" type="ORF">ACFSBK_04285</name>
</gene>
<feature type="compositionally biased region" description="Polar residues" evidence="1">
    <location>
        <begin position="1"/>
        <end position="21"/>
    </location>
</feature>
<reference evidence="3" key="1">
    <citation type="journal article" date="2019" name="Int. J. Syst. Evol. Microbiol.">
        <title>The Global Catalogue of Microorganisms (GCM) 10K type strain sequencing project: providing services to taxonomists for standard genome sequencing and annotation.</title>
        <authorList>
            <consortium name="The Broad Institute Genomics Platform"/>
            <consortium name="The Broad Institute Genome Sequencing Center for Infectious Disease"/>
            <person name="Wu L."/>
            <person name="Ma J."/>
        </authorList>
    </citation>
    <scope>NUCLEOTIDE SEQUENCE [LARGE SCALE GENOMIC DNA]</scope>
    <source>
        <strain evidence="3">KCTC 42143</strain>
    </source>
</reference>
<keyword evidence="3" id="KW-1185">Reference proteome</keyword>
<organism evidence="2 3">
    <name type="scientific">Carnobacterium antarcticum</name>
    <dbReference type="NCBI Taxonomy" id="2126436"/>
    <lineage>
        <taxon>Bacteria</taxon>
        <taxon>Bacillati</taxon>
        <taxon>Bacillota</taxon>
        <taxon>Bacilli</taxon>
        <taxon>Lactobacillales</taxon>
        <taxon>Carnobacteriaceae</taxon>
        <taxon>Carnobacterium</taxon>
    </lineage>
</organism>
<accession>A0ABW4NKY2</accession>
<dbReference type="RefSeq" id="WP_231726797.1">
    <property type="nucleotide sequence ID" value="NZ_JBHSQC010000015.1"/>
</dbReference>
<dbReference type="Gene3D" id="1.10.10.60">
    <property type="entry name" value="Homeodomain-like"/>
    <property type="match status" value="1"/>
</dbReference>